<dbReference type="InterPro" id="IPR002545">
    <property type="entry name" value="CheW-lke_dom"/>
</dbReference>
<feature type="domain" description="CheW-like" evidence="1">
    <location>
        <begin position="15"/>
        <end position="155"/>
    </location>
</feature>
<sequence>MSMTDPMTHAAAGARRELIAFRIAEQEFCVDIMQVREIRGWTPATPLPRTPSYMKGVINLRGAVLPIVDLGARLGLTTSEPSARHVIMVVNVGGRTLGLLVEAVSDIINVSDDMVQPTPDVACDQVKTFVKGLFAIDGRMVSLISLDRVLPETEAEAA</sequence>
<dbReference type="InterPro" id="IPR036061">
    <property type="entry name" value="CheW-like_dom_sf"/>
</dbReference>
<name>A0A840A0U6_9CAUL</name>
<dbReference type="PANTHER" id="PTHR22617:SF23">
    <property type="entry name" value="CHEMOTAXIS PROTEIN CHEW"/>
    <property type="match status" value="1"/>
</dbReference>
<protein>
    <submittedName>
        <fullName evidence="2">Purine-binding chemotaxis protein CheW</fullName>
    </submittedName>
</protein>
<dbReference type="SMART" id="SM00260">
    <property type="entry name" value="CheW"/>
    <property type="match status" value="1"/>
</dbReference>
<dbReference type="Pfam" id="PF01584">
    <property type="entry name" value="CheW"/>
    <property type="match status" value="1"/>
</dbReference>
<reference evidence="2 3" key="1">
    <citation type="submission" date="2020-08" db="EMBL/GenBank/DDBJ databases">
        <title>Genomic Encyclopedia of Type Strains, Phase IV (KMG-IV): sequencing the most valuable type-strain genomes for metagenomic binning, comparative biology and taxonomic classification.</title>
        <authorList>
            <person name="Goeker M."/>
        </authorList>
    </citation>
    <scope>NUCLEOTIDE SEQUENCE [LARGE SCALE GENOMIC DNA]</scope>
    <source>
        <strain evidence="2 3">DSM 21793</strain>
    </source>
</reference>
<evidence type="ECO:0000313" key="2">
    <source>
        <dbReference type="EMBL" id="MBB3891100.1"/>
    </source>
</evidence>
<proteinExistence type="predicted"/>
<dbReference type="GO" id="GO:0005829">
    <property type="term" value="C:cytosol"/>
    <property type="evidence" value="ECO:0007669"/>
    <property type="project" value="TreeGrafter"/>
</dbReference>
<dbReference type="InterPro" id="IPR039315">
    <property type="entry name" value="CheW"/>
</dbReference>
<dbReference type="GO" id="GO:0006935">
    <property type="term" value="P:chemotaxis"/>
    <property type="evidence" value="ECO:0007669"/>
    <property type="project" value="InterPro"/>
</dbReference>
<dbReference type="Gene3D" id="2.40.50.180">
    <property type="entry name" value="CheA-289, Domain 4"/>
    <property type="match status" value="1"/>
</dbReference>
<evidence type="ECO:0000259" key="1">
    <source>
        <dbReference type="PROSITE" id="PS50851"/>
    </source>
</evidence>
<dbReference type="GO" id="GO:0007165">
    <property type="term" value="P:signal transduction"/>
    <property type="evidence" value="ECO:0007669"/>
    <property type="project" value="InterPro"/>
</dbReference>
<dbReference type="PANTHER" id="PTHR22617">
    <property type="entry name" value="CHEMOTAXIS SENSOR HISTIDINE KINASE-RELATED"/>
    <property type="match status" value="1"/>
</dbReference>
<dbReference type="AlphaFoldDB" id="A0A840A0U6"/>
<accession>A0A840A0U6</accession>
<dbReference type="SUPFAM" id="SSF50341">
    <property type="entry name" value="CheW-like"/>
    <property type="match status" value="1"/>
</dbReference>
<dbReference type="CDD" id="cd00732">
    <property type="entry name" value="CheW"/>
    <property type="match status" value="1"/>
</dbReference>
<dbReference type="Gene3D" id="2.30.30.40">
    <property type="entry name" value="SH3 Domains"/>
    <property type="match status" value="1"/>
</dbReference>
<evidence type="ECO:0000313" key="3">
    <source>
        <dbReference type="Proteomes" id="UP000530564"/>
    </source>
</evidence>
<organism evidence="2 3">
    <name type="scientific">Phenylobacterium haematophilum</name>
    <dbReference type="NCBI Taxonomy" id="98513"/>
    <lineage>
        <taxon>Bacteria</taxon>
        <taxon>Pseudomonadati</taxon>
        <taxon>Pseudomonadota</taxon>
        <taxon>Alphaproteobacteria</taxon>
        <taxon>Caulobacterales</taxon>
        <taxon>Caulobacteraceae</taxon>
        <taxon>Phenylobacterium</taxon>
    </lineage>
</organism>
<keyword evidence="3" id="KW-1185">Reference proteome</keyword>
<dbReference type="Proteomes" id="UP000530564">
    <property type="component" value="Unassembled WGS sequence"/>
</dbReference>
<comment type="caution">
    <text evidence="2">The sequence shown here is derived from an EMBL/GenBank/DDBJ whole genome shotgun (WGS) entry which is preliminary data.</text>
</comment>
<dbReference type="EMBL" id="JACIDK010000002">
    <property type="protein sequence ID" value="MBB3891100.1"/>
    <property type="molecule type" value="Genomic_DNA"/>
</dbReference>
<dbReference type="PROSITE" id="PS50851">
    <property type="entry name" value="CHEW"/>
    <property type="match status" value="1"/>
</dbReference>
<gene>
    <name evidence="2" type="ORF">GGQ61_001817</name>
</gene>